<name>A0A0N0GHN0_PSESX</name>
<evidence type="ECO:0000313" key="2">
    <source>
        <dbReference type="Proteomes" id="UP000037891"/>
    </source>
</evidence>
<dbReference type="Proteomes" id="UP000037891">
    <property type="component" value="Unassembled WGS sequence"/>
</dbReference>
<organism evidence="1 2">
    <name type="scientific">Pseudomonas syringae pv. cilantro</name>
    <dbReference type="NCBI Taxonomy" id="81035"/>
    <lineage>
        <taxon>Bacteria</taxon>
        <taxon>Pseudomonadati</taxon>
        <taxon>Pseudomonadota</taxon>
        <taxon>Gammaproteobacteria</taxon>
        <taxon>Pseudomonadales</taxon>
        <taxon>Pseudomonadaceae</taxon>
        <taxon>Pseudomonas</taxon>
        <taxon>Pseudomonas syringae</taxon>
    </lineage>
</organism>
<dbReference type="AlphaFoldDB" id="A0A0N0GHN0"/>
<reference evidence="1 2" key="1">
    <citation type="submission" date="2015-07" db="EMBL/GenBank/DDBJ databases">
        <authorList>
            <person name="Noorani M."/>
        </authorList>
    </citation>
    <scope>NUCLEOTIDE SEQUENCE [LARGE SCALE GENOMIC DNA]</scope>
    <source>
        <strain evidence="1 2">0788_9</strain>
    </source>
</reference>
<sequence>MIKTFISKTSMTLILEYAVCLQGSIPQYEVAMALVYARRMGPR</sequence>
<reference evidence="1 2" key="2">
    <citation type="submission" date="2015-10" db="EMBL/GenBank/DDBJ databases">
        <title>Comparative genomics and high-throughput reverse genetic screens identify a new phytobacterial MAMP and an Arabidopsis receptor required for immune elicitation.</title>
        <authorList>
            <person name="Mott G.A."/>
            <person name="Thakur S."/>
            <person name="Wang P.W."/>
            <person name="Desveaux D."/>
            <person name="Guttman D.S."/>
        </authorList>
    </citation>
    <scope>NUCLEOTIDE SEQUENCE [LARGE SCALE GENOMIC DNA]</scope>
    <source>
        <strain evidence="1 2">0788_9</strain>
    </source>
</reference>
<proteinExistence type="predicted"/>
<comment type="caution">
    <text evidence="1">The sequence shown here is derived from an EMBL/GenBank/DDBJ whole genome shotgun (WGS) entry which is preliminary data.</text>
</comment>
<dbReference type="EMBL" id="LGLN01000013">
    <property type="protein sequence ID" value="KPC35512.1"/>
    <property type="molecule type" value="Genomic_DNA"/>
</dbReference>
<gene>
    <name evidence="1" type="ORF">ABJ99_3922</name>
</gene>
<evidence type="ECO:0000313" key="1">
    <source>
        <dbReference type="EMBL" id="KPC35512.1"/>
    </source>
</evidence>
<protein>
    <submittedName>
        <fullName evidence="1">Uncharacterized protein</fullName>
    </submittedName>
</protein>
<accession>A0A0N0GHN0</accession>